<feature type="domain" description="HTH gntR-type" evidence="4">
    <location>
        <begin position="9"/>
        <end position="77"/>
    </location>
</feature>
<evidence type="ECO:0000313" key="6">
    <source>
        <dbReference type="Proteomes" id="UP001551695"/>
    </source>
</evidence>
<dbReference type="EMBL" id="JBFAKC010000005">
    <property type="protein sequence ID" value="MEV0708412.1"/>
    <property type="molecule type" value="Genomic_DNA"/>
</dbReference>
<accession>A0ABV3FSK8</accession>
<reference evidence="5 6" key="1">
    <citation type="submission" date="2024-06" db="EMBL/GenBank/DDBJ databases">
        <title>The Natural Products Discovery Center: Release of the First 8490 Sequenced Strains for Exploring Actinobacteria Biosynthetic Diversity.</title>
        <authorList>
            <person name="Kalkreuter E."/>
            <person name="Kautsar S.A."/>
            <person name="Yang D."/>
            <person name="Bader C.D."/>
            <person name="Teijaro C.N."/>
            <person name="Fluegel L."/>
            <person name="Davis C.M."/>
            <person name="Simpson J.R."/>
            <person name="Lauterbach L."/>
            <person name="Steele A.D."/>
            <person name="Gui C."/>
            <person name="Meng S."/>
            <person name="Li G."/>
            <person name="Viehrig K."/>
            <person name="Ye F."/>
            <person name="Su P."/>
            <person name="Kiefer A.F."/>
            <person name="Nichols A."/>
            <person name="Cepeda A.J."/>
            <person name="Yan W."/>
            <person name="Fan B."/>
            <person name="Jiang Y."/>
            <person name="Adhikari A."/>
            <person name="Zheng C.-J."/>
            <person name="Schuster L."/>
            <person name="Cowan T.M."/>
            <person name="Smanski M.J."/>
            <person name="Chevrette M.G."/>
            <person name="De Carvalho L.P.S."/>
            <person name="Shen B."/>
        </authorList>
    </citation>
    <scope>NUCLEOTIDE SEQUENCE [LARGE SCALE GENOMIC DNA]</scope>
    <source>
        <strain evidence="5 6">NPDC050403</strain>
    </source>
</reference>
<protein>
    <submittedName>
        <fullName evidence="5">GntR family transcriptional regulator</fullName>
    </submittedName>
</protein>
<dbReference type="PRINTS" id="PR00035">
    <property type="entry name" value="HTHGNTR"/>
</dbReference>
<dbReference type="Gene3D" id="1.10.10.10">
    <property type="entry name" value="Winged helix-like DNA-binding domain superfamily/Winged helix DNA-binding domain"/>
    <property type="match status" value="1"/>
</dbReference>
<evidence type="ECO:0000256" key="3">
    <source>
        <dbReference type="ARBA" id="ARBA00023163"/>
    </source>
</evidence>
<dbReference type="InterPro" id="IPR028978">
    <property type="entry name" value="Chorismate_lyase_/UTRA_dom_sf"/>
</dbReference>
<dbReference type="Pfam" id="PF07702">
    <property type="entry name" value="UTRA"/>
    <property type="match status" value="1"/>
</dbReference>
<keyword evidence="1" id="KW-0805">Transcription regulation</keyword>
<keyword evidence="6" id="KW-1185">Reference proteome</keyword>
<sequence length="248" mass="27390">MTVKRSDTAPAYQLVASELRTRISAGEFPDGVRLPTEAELAQQYRLSRQTIRRAFVDLVAEGIVYRVPGRGSFAAADSGRYLRRLGSIEDLMSLSLDTVMQIVTPMRRRVDIDAASRLRLDSDIQYSLTFRRLHDEVPFVLTSLHLTPHSAKLLAEVPELQAGAVSTATVIGLLDPRLASPIAEAEQSITVAPANAEVADALGCPVGHPMLRVDRLYSNDLGEPVELSISHFLPEHYTYRVTLGRDNR</sequence>
<dbReference type="InterPro" id="IPR050679">
    <property type="entry name" value="Bact_HTH_transcr_reg"/>
</dbReference>
<proteinExistence type="predicted"/>
<dbReference type="PROSITE" id="PS50949">
    <property type="entry name" value="HTH_GNTR"/>
    <property type="match status" value="1"/>
</dbReference>
<dbReference type="Pfam" id="PF00392">
    <property type="entry name" value="GntR"/>
    <property type="match status" value="1"/>
</dbReference>
<dbReference type="PANTHER" id="PTHR44846">
    <property type="entry name" value="MANNOSYL-D-GLYCERATE TRANSPORT/METABOLISM SYSTEM REPRESSOR MNGR-RELATED"/>
    <property type="match status" value="1"/>
</dbReference>
<comment type="caution">
    <text evidence="5">The sequence shown here is derived from an EMBL/GenBank/DDBJ whole genome shotgun (WGS) entry which is preliminary data.</text>
</comment>
<dbReference type="InterPro" id="IPR011663">
    <property type="entry name" value="UTRA"/>
</dbReference>
<evidence type="ECO:0000259" key="4">
    <source>
        <dbReference type="PROSITE" id="PS50949"/>
    </source>
</evidence>
<keyword evidence="3" id="KW-0804">Transcription</keyword>
<dbReference type="SMART" id="SM00345">
    <property type="entry name" value="HTH_GNTR"/>
    <property type="match status" value="1"/>
</dbReference>
<dbReference type="SUPFAM" id="SSF64288">
    <property type="entry name" value="Chorismate lyase-like"/>
    <property type="match status" value="1"/>
</dbReference>
<keyword evidence="2" id="KW-0238">DNA-binding</keyword>
<evidence type="ECO:0000256" key="1">
    <source>
        <dbReference type="ARBA" id="ARBA00023015"/>
    </source>
</evidence>
<dbReference type="InterPro" id="IPR036390">
    <property type="entry name" value="WH_DNA-bd_sf"/>
</dbReference>
<dbReference type="InterPro" id="IPR036388">
    <property type="entry name" value="WH-like_DNA-bd_sf"/>
</dbReference>
<dbReference type="InterPro" id="IPR000524">
    <property type="entry name" value="Tscrpt_reg_HTH_GntR"/>
</dbReference>
<dbReference type="CDD" id="cd07377">
    <property type="entry name" value="WHTH_GntR"/>
    <property type="match status" value="1"/>
</dbReference>
<dbReference type="PANTHER" id="PTHR44846:SF1">
    <property type="entry name" value="MANNOSYL-D-GLYCERATE TRANSPORT_METABOLISM SYSTEM REPRESSOR MNGR-RELATED"/>
    <property type="match status" value="1"/>
</dbReference>
<dbReference type="SMART" id="SM00866">
    <property type="entry name" value="UTRA"/>
    <property type="match status" value="1"/>
</dbReference>
<gene>
    <name evidence="5" type="ORF">AB0I48_12665</name>
</gene>
<dbReference type="SUPFAM" id="SSF46785">
    <property type="entry name" value="Winged helix' DNA-binding domain"/>
    <property type="match status" value="1"/>
</dbReference>
<name>A0ABV3FSK8_9NOCA</name>
<organism evidence="5 6">
    <name type="scientific">Nocardia aurea</name>
    <dbReference type="NCBI Taxonomy" id="2144174"/>
    <lineage>
        <taxon>Bacteria</taxon>
        <taxon>Bacillati</taxon>
        <taxon>Actinomycetota</taxon>
        <taxon>Actinomycetes</taxon>
        <taxon>Mycobacteriales</taxon>
        <taxon>Nocardiaceae</taxon>
        <taxon>Nocardia</taxon>
    </lineage>
</organism>
<dbReference type="RefSeq" id="WP_109524805.1">
    <property type="nucleotide sequence ID" value="NZ_JBEXKW010000114.1"/>
</dbReference>
<evidence type="ECO:0000256" key="2">
    <source>
        <dbReference type="ARBA" id="ARBA00023125"/>
    </source>
</evidence>
<dbReference type="Proteomes" id="UP001551695">
    <property type="component" value="Unassembled WGS sequence"/>
</dbReference>
<evidence type="ECO:0000313" key="5">
    <source>
        <dbReference type="EMBL" id="MEV0708412.1"/>
    </source>
</evidence>
<dbReference type="Gene3D" id="3.40.1410.10">
    <property type="entry name" value="Chorismate lyase-like"/>
    <property type="match status" value="1"/>
</dbReference>